<dbReference type="SUPFAM" id="SSF51419">
    <property type="entry name" value="PLP-binding barrel"/>
    <property type="match status" value="1"/>
</dbReference>
<keyword evidence="2" id="KW-0963">Cytoplasm</keyword>
<dbReference type="Pfam" id="PF01168">
    <property type="entry name" value="Ala_racemase_N"/>
    <property type="match status" value="1"/>
</dbReference>
<dbReference type="RefSeq" id="WP_231005192.1">
    <property type="nucleotide sequence ID" value="NZ_JAJNEC010000005.1"/>
</dbReference>
<dbReference type="HAMAP" id="MF_01201">
    <property type="entry name" value="Ala_racemase"/>
    <property type="match status" value="1"/>
</dbReference>
<dbReference type="Pfam" id="PF00842">
    <property type="entry name" value="Ala_racemase_C"/>
    <property type="match status" value="1"/>
</dbReference>
<keyword evidence="6" id="KW-0067">ATP-binding</keyword>
<dbReference type="EC" id="5.1.1.1" evidence="13"/>
<dbReference type="InterPro" id="IPR013221">
    <property type="entry name" value="Mur_ligase_cen"/>
</dbReference>
<comment type="pathway">
    <text evidence="13">Amino-acid biosynthesis; D-alanine biosynthesis; D-alanine from L-alanine: step 1/1.</text>
</comment>
<evidence type="ECO:0000256" key="13">
    <source>
        <dbReference type="HAMAP-Rule" id="MF_01201"/>
    </source>
</evidence>
<dbReference type="InterPro" id="IPR036565">
    <property type="entry name" value="Mur-like_cat_sf"/>
</dbReference>
<evidence type="ECO:0000256" key="1">
    <source>
        <dbReference type="ARBA" id="ARBA00001933"/>
    </source>
</evidence>
<dbReference type="Pfam" id="PF02875">
    <property type="entry name" value="Mur_ligase_C"/>
    <property type="match status" value="1"/>
</dbReference>
<accession>A0ABS8PS79</accession>
<feature type="binding site" evidence="13">
    <location>
        <position position="769"/>
    </location>
    <ligand>
        <name>substrate</name>
    </ligand>
</feature>
<comment type="function">
    <text evidence="13">Catalyzes the interconversion of L-alanine and D-alanine. May also act on other amino acids.</text>
</comment>
<keyword evidence="11" id="KW-0131">Cell cycle</keyword>
<feature type="active site" description="Proton acceptor; specific for L-alanine" evidence="13">
    <location>
        <position position="720"/>
    </location>
</feature>
<dbReference type="InterPro" id="IPR029066">
    <property type="entry name" value="PLP-binding_barrel"/>
</dbReference>
<feature type="binding site" evidence="13">
    <location>
        <position position="594"/>
    </location>
    <ligand>
        <name>substrate</name>
    </ligand>
</feature>
<dbReference type="EMBL" id="JAJNEC010000005">
    <property type="protein sequence ID" value="MCD2423935.1"/>
    <property type="molecule type" value="Genomic_DNA"/>
</dbReference>
<dbReference type="GO" id="GO:0016874">
    <property type="term" value="F:ligase activity"/>
    <property type="evidence" value="ECO:0007669"/>
    <property type="project" value="UniProtKB-KW"/>
</dbReference>
<dbReference type="NCBIfam" id="TIGR01143">
    <property type="entry name" value="murF"/>
    <property type="match status" value="1"/>
</dbReference>
<dbReference type="InterPro" id="IPR011079">
    <property type="entry name" value="Ala_racemase_C"/>
</dbReference>
<organism evidence="15 16">
    <name type="scientific">Niabella pedocola</name>
    <dbReference type="NCBI Taxonomy" id="1752077"/>
    <lineage>
        <taxon>Bacteria</taxon>
        <taxon>Pseudomonadati</taxon>
        <taxon>Bacteroidota</taxon>
        <taxon>Chitinophagia</taxon>
        <taxon>Chitinophagales</taxon>
        <taxon>Chitinophagaceae</taxon>
        <taxon>Niabella</taxon>
    </lineage>
</organism>
<keyword evidence="4" id="KW-0132">Cell division</keyword>
<name>A0ABS8PS79_9BACT</name>
<dbReference type="Gene3D" id="3.40.1190.10">
    <property type="entry name" value="Mur-like, catalytic domain"/>
    <property type="match status" value="1"/>
</dbReference>
<feature type="domain" description="Alanine racemase C-terminal" evidence="14">
    <location>
        <begin position="699"/>
        <end position="824"/>
    </location>
</feature>
<keyword evidence="12" id="KW-0961">Cell wall biogenesis/degradation</keyword>
<evidence type="ECO:0000259" key="14">
    <source>
        <dbReference type="SMART" id="SM01005"/>
    </source>
</evidence>
<dbReference type="PANTHER" id="PTHR43024">
    <property type="entry name" value="UDP-N-ACETYLMURAMOYL-TRIPEPTIDE--D-ALANYL-D-ALANINE LIGASE"/>
    <property type="match status" value="1"/>
</dbReference>
<dbReference type="Gene3D" id="3.40.1390.10">
    <property type="entry name" value="MurE/MurF, N-terminal domain"/>
    <property type="match status" value="1"/>
</dbReference>
<evidence type="ECO:0000256" key="9">
    <source>
        <dbReference type="ARBA" id="ARBA00022984"/>
    </source>
</evidence>
<comment type="cofactor">
    <cofactor evidence="1 13">
        <name>pyridoxal 5'-phosphate</name>
        <dbReference type="ChEBI" id="CHEBI:597326"/>
    </cofactor>
</comment>
<evidence type="ECO:0000256" key="3">
    <source>
        <dbReference type="ARBA" id="ARBA00022598"/>
    </source>
</evidence>
<sequence>MAGQSYTIQDIARLLGLQLQGPFPTAVIDTLLTDSRKLVTPATSLFFALEGPQRNGHLFIGELYKKGIRNFVVAQPVDEAAYPGAVFLQVNDPLQALQQVAAAHRSHYSMDVIGITGSNGKTVVKEWLYQLLQPYKNIVRSPKSFNSQLGVPLSVWQMSAENNLAIFEAGISRPGEMEKLETIIAPTIGVLTNIGPAHAEGFKDDAEKLSEKLKLFKHAGVIIANGDHPLISAGIKTYPAVFFSWGKQEHNAVQVLNILVKEEETVLRLKQQEEDPMELTIPFTDQASIENALTCITVLRWLHIAPASIISGMRGLQPVHMRMEFKQGINNCIVINDSYSADLNSLKVALEFLQQQAGNKRKTVILSDIPESKGEEQQLYHTIRELLQRYGVNRLIGIGEKMQAQASLFAAGNTVPESAFYISTDAFLEQFHSTQYQDEHILVKGARKFGFERIVNQLEQKVHETVLEINLDAVAQNLKMIQQQLKPGVKVMAMVKAFGYGSGAAEIASVVQFHKADYLGVAYADEGVELRKAGISIPVMVLNTEANAFDALTDYNLEPDLFSFELLLAFERHVKNAGLKHYPVHIEVETGMNRTGFAVSDMAALAAYLKNNEWIRIQSVFSHLAASEDQVEDSFTLHQYELLMEAVAVLESTVGYPFLKHIANTSAILRFPQLQLDMVRLGIGLYGISGNERVPLQTVATLKTTISQIKKIKKGETVSYNRRGVAKEDSVIATLRIGYADGYSRRLGNGVGKVWVNGQLAPVIGTVCMDMTMIDITHIPGVREGDDVIIFGAPVPVQQLAQWIGTIPYEIMTSISQRVKRVYYGEG</sequence>
<dbReference type="Proteomes" id="UP001199816">
    <property type="component" value="Unassembled WGS sequence"/>
</dbReference>
<comment type="caution">
    <text evidence="15">The sequence shown here is derived from an EMBL/GenBank/DDBJ whole genome shotgun (WGS) entry which is preliminary data.</text>
</comment>
<reference evidence="15 16" key="1">
    <citation type="submission" date="2021-11" db="EMBL/GenBank/DDBJ databases">
        <title>Genomic of Niabella pedocola.</title>
        <authorList>
            <person name="Wu T."/>
        </authorList>
    </citation>
    <scope>NUCLEOTIDE SEQUENCE [LARGE SCALE GENOMIC DNA]</scope>
    <source>
        <strain evidence="15 16">JCM 31011</strain>
    </source>
</reference>
<keyword evidence="8" id="KW-0133">Cell shape</keyword>
<keyword evidence="5" id="KW-0547">Nucleotide-binding</keyword>
<dbReference type="InterPro" id="IPR005863">
    <property type="entry name" value="UDP-N-AcMur_synth"/>
</dbReference>
<evidence type="ECO:0000313" key="15">
    <source>
        <dbReference type="EMBL" id="MCD2423935.1"/>
    </source>
</evidence>
<dbReference type="SUPFAM" id="SSF63418">
    <property type="entry name" value="MurE/MurF N-terminal domain"/>
    <property type="match status" value="1"/>
</dbReference>
<dbReference type="Gene3D" id="2.40.37.10">
    <property type="entry name" value="Lyase, Ornithine Decarboxylase, Chain A, domain 1"/>
    <property type="match status" value="1"/>
</dbReference>
<dbReference type="InterPro" id="IPR035911">
    <property type="entry name" value="MurE/MurF_N"/>
</dbReference>
<evidence type="ECO:0000256" key="5">
    <source>
        <dbReference type="ARBA" id="ARBA00022741"/>
    </source>
</evidence>
<keyword evidence="3 15" id="KW-0436">Ligase</keyword>
<evidence type="ECO:0000313" key="16">
    <source>
        <dbReference type="Proteomes" id="UP001199816"/>
    </source>
</evidence>
<keyword evidence="9" id="KW-0573">Peptidoglycan synthesis</keyword>
<evidence type="ECO:0000256" key="12">
    <source>
        <dbReference type="ARBA" id="ARBA00023316"/>
    </source>
</evidence>
<dbReference type="Gene3D" id="3.20.20.10">
    <property type="entry name" value="Alanine racemase"/>
    <property type="match status" value="1"/>
</dbReference>
<evidence type="ECO:0000256" key="4">
    <source>
        <dbReference type="ARBA" id="ARBA00022618"/>
    </source>
</evidence>
<gene>
    <name evidence="15" type="ORF">LQ567_14250</name>
</gene>
<feature type="modified residue" description="N6-(pyridoxal phosphate)lysine" evidence="13">
    <location>
        <position position="496"/>
    </location>
</feature>
<evidence type="ECO:0000256" key="11">
    <source>
        <dbReference type="ARBA" id="ARBA00023306"/>
    </source>
</evidence>
<dbReference type="InterPro" id="IPR000821">
    <property type="entry name" value="Ala_racemase"/>
</dbReference>
<dbReference type="InterPro" id="IPR009006">
    <property type="entry name" value="Ala_racemase/Decarboxylase_C"/>
</dbReference>
<dbReference type="Gene3D" id="3.90.190.20">
    <property type="entry name" value="Mur ligase, C-terminal domain"/>
    <property type="match status" value="1"/>
</dbReference>
<feature type="active site" description="Proton acceptor; specific for D-alanine" evidence="13">
    <location>
        <position position="496"/>
    </location>
</feature>
<dbReference type="InterPro" id="IPR004101">
    <property type="entry name" value="Mur_ligase_C"/>
</dbReference>
<dbReference type="SMART" id="SM01005">
    <property type="entry name" value="Ala_racemase_C"/>
    <property type="match status" value="1"/>
</dbReference>
<dbReference type="CDD" id="cd00430">
    <property type="entry name" value="PLPDE_III_AR"/>
    <property type="match status" value="1"/>
</dbReference>
<dbReference type="InterPro" id="IPR051046">
    <property type="entry name" value="MurCDEF_CellWall_CoF430Synth"/>
</dbReference>
<comment type="similarity">
    <text evidence="13">Belongs to the alanine racemase family.</text>
</comment>
<dbReference type="NCBIfam" id="TIGR00492">
    <property type="entry name" value="alr"/>
    <property type="match status" value="1"/>
</dbReference>
<dbReference type="SUPFAM" id="SSF53244">
    <property type="entry name" value="MurD-like peptide ligases, peptide-binding domain"/>
    <property type="match status" value="1"/>
</dbReference>
<evidence type="ECO:0000256" key="2">
    <source>
        <dbReference type="ARBA" id="ARBA00022490"/>
    </source>
</evidence>
<dbReference type="SUPFAM" id="SSF53623">
    <property type="entry name" value="MurD-like peptide ligases, catalytic domain"/>
    <property type="match status" value="1"/>
</dbReference>
<keyword evidence="16" id="KW-1185">Reference proteome</keyword>
<dbReference type="InterPro" id="IPR001608">
    <property type="entry name" value="Ala_racemase_N"/>
</dbReference>
<dbReference type="PANTHER" id="PTHR43024:SF1">
    <property type="entry name" value="UDP-N-ACETYLMURAMOYL-TRIPEPTIDE--D-ALANYL-D-ALANINE LIGASE"/>
    <property type="match status" value="1"/>
</dbReference>
<evidence type="ECO:0000256" key="8">
    <source>
        <dbReference type="ARBA" id="ARBA00022960"/>
    </source>
</evidence>
<dbReference type="PRINTS" id="PR00992">
    <property type="entry name" value="ALARACEMASE"/>
</dbReference>
<evidence type="ECO:0000256" key="6">
    <source>
        <dbReference type="ARBA" id="ARBA00022840"/>
    </source>
</evidence>
<protein>
    <recommendedName>
        <fullName evidence="13">Alanine racemase</fullName>
        <ecNumber evidence="13">5.1.1.1</ecNumber>
    </recommendedName>
</protein>
<dbReference type="SUPFAM" id="SSF50621">
    <property type="entry name" value="Alanine racemase C-terminal domain-like"/>
    <property type="match status" value="1"/>
</dbReference>
<comment type="catalytic activity">
    <reaction evidence="13">
        <text>L-alanine = D-alanine</text>
        <dbReference type="Rhea" id="RHEA:20249"/>
        <dbReference type="ChEBI" id="CHEBI:57416"/>
        <dbReference type="ChEBI" id="CHEBI:57972"/>
        <dbReference type="EC" id="5.1.1.1"/>
    </reaction>
</comment>
<evidence type="ECO:0000256" key="10">
    <source>
        <dbReference type="ARBA" id="ARBA00023235"/>
    </source>
</evidence>
<keyword evidence="7 13" id="KW-0663">Pyridoxal phosphate</keyword>
<dbReference type="InterPro" id="IPR036615">
    <property type="entry name" value="Mur_ligase_C_dom_sf"/>
</dbReference>
<keyword evidence="10 13" id="KW-0413">Isomerase</keyword>
<dbReference type="Pfam" id="PF08245">
    <property type="entry name" value="Mur_ligase_M"/>
    <property type="match status" value="1"/>
</dbReference>
<evidence type="ECO:0000256" key="7">
    <source>
        <dbReference type="ARBA" id="ARBA00022898"/>
    </source>
</evidence>
<dbReference type="NCBIfam" id="NF008897">
    <property type="entry name" value="PRK11930.1"/>
    <property type="match status" value="1"/>
</dbReference>
<proteinExistence type="inferred from homology"/>